<keyword evidence="3" id="KW-0997">Cell inner membrane</keyword>
<evidence type="ECO:0000313" key="11">
    <source>
        <dbReference type="Proteomes" id="UP000223913"/>
    </source>
</evidence>
<keyword evidence="5 8" id="KW-1133">Transmembrane helix</keyword>
<feature type="domain" description="DUF218" evidence="9">
    <location>
        <begin position="71"/>
        <end position="212"/>
    </location>
</feature>
<evidence type="ECO:0000313" key="10">
    <source>
        <dbReference type="EMBL" id="PHN02881.1"/>
    </source>
</evidence>
<keyword evidence="4 8" id="KW-0812">Transmembrane</keyword>
<comment type="caution">
    <text evidence="10">The sequence shown here is derived from an EMBL/GenBank/DDBJ whole genome shotgun (WGS) entry which is preliminary data.</text>
</comment>
<protein>
    <recommendedName>
        <fullName evidence="9">DUF218 domain-containing protein</fullName>
    </recommendedName>
</protein>
<dbReference type="InterPro" id="IPR051599">
    <property type="entry name" value="Cell_Envelope_Assoc"/>
</dbReference>
<dbReference type="PANTHER" id="PTHR30336">
    <property type="entry name" value="INNER MEMBRANE PROTEIN, PROBABLE PERMEASE"/>
    <property type="match status" value="1"/>
</dbReference>
<evidence type="ECO:0000256" key="5">
    <source>
        <dbReference type="ARBA" id="ARBA00022989"/>
    </source>
</evidence>
<dbReference type="GO" id="GO:0005886">
    <property type="term" value="C:plasma membrane"/>
    <property type="evidence" value="ECO:0007669"/>
    <property type="project" value="UniProtKB-SubCell"/>
</dbReference>
<evidence type="ECO:0000256" key="1">
    <source>
        <dbReference type="ARBA" id="ARBA00004377"/>
    </source>
</evidence>
<dbReference type="Proteomes" id="UP000223913">
    <property type="component" value="Unassembled WGS sequence"/>
</dbReference>
<dbReference type="EMBL" id="PDUD01000036">
    <property type="protein sequence ID" value="PHN02881.1"/>
    <property type="molecule type" value="Genomic_DNA"/>
</dbReference>
<feature type="transmembrane region" description="Helical" evidence="8">
    <location>
        <begin position="30"/>
        <end position="52"/>
    </location>
</feature>
<comment type="function">
    <text evidence="7">Participates in the barrier function of the cell envelope.</text>
</comment>
<evidence type="ECO:0000256" key="8">
    <source>
        <dbReference type="SAM" id="Phobius"/>
    </source>
</evidence>
<keyword evidence="11" id="KW-1185">Reference proteome</keyword>
<sequence length="238" mass="26826">MIPDHRSLPDPHSQKCKCPERMKIAPLRKVGIWLIISFLCVIAGIFICNLWVKSRAKAHIFDAPDQLPPNDIALVLGTASVLADGRPNLYFETRMDAAAALYKSGKVKHLLLSGDNSREAYNEPAAMQEALEKRGVPASAITLDYAGFRTLDSVVRCREVFQREQFTVVSQPFHNERAVFIARAFGMKAVAFNADSIENFDQSWLLGREYLARVKAVLDVYFLRKQPKYLGDKIDIEI</sequence>
<dbReference type="Pfam" id="PF02698">
    <property type="entry name" value="DUF218"/>
    <property type="match status" value="1"/>
</dbReference>
<accession>A0A2D0N2Y9</accession>
<evidence type="ECO:0000256" key="3">
    <source>
        <dbReference type="ARBA" id="ARBA00022519"/>
    </source>
</evidence>
<evidence type="ECO:0000256" key="7">
    <source>
        <dbReference type="ARBA" id="ARBA00037355"/>
    </source>
</evidence>
<proteinExistence type="predicted"/>
<dbReference type="OrthoDB" id="9782395at2"/>
<gene>
    <name evidence="10" type="ORF">CRP01_30350</name>
</gene>
<comment type="subcellular location">
    <subcellularLocation>
        <location evidence="1">Cell inner membrane</location>
        <topology evidence="1">Single-pass membrane protein</topology>
    </subcellularLocation>
</comment>
<evidence type="ECO:0000256" key="6">
    <source>
        <dbReference type="ARBA" id="ARBA00023136"/>
    </source>
</evidence>
<dbReference type="PANTHER" id="PTHR30336:SF0">
    <property type="entry name" value="PROTEIN SANA"/>
    <property type="match status" value="1"/>
</dbReference>
<reference evidence="10 11" key="1">
    <citation type="submission" date="2017-10" db="EMBL/GenBank/DDBJ databases">
        <title>The draft genome sequence of Lewinella nigricans NBRC 102662.</title>
        <authorList>
            <person name="Wang K."/>
        </authorList>
    </citation>
    <scope>NUCLEOTIDE SEQUENCE [LARGE SCALE GENOMIC DNA]</scope>
    <source>
        <strain evidence="10 11">NBRC 102662</strain>
    </source>
</reference>
<name>A0A2D0N2Y9_FLAN2</name>
<evidence type="ECO:0000256" key="4">
    <source>
        <dbReference type="ARBA" id="ARBA00022692"/>
    </source>
</evidence>
<dbReference type="AlphaFoldDB" id="A0A2D0N2Y9"/>
<dbReference type="InterPro" id="IPR003848">
    <property type="entry name" value="DUF218"/>
</dbReference>
<organism evidence="10 11">
    <name type="scientific">Flavilitoribacter nigricans (strain ATCC 23147 / DSM 23189 / NBRC 102662 / NCIMB 1420 / SS-2)</name>
    <name type="common">Lewinella nigricans</name>
    <dbReference type="NCBI Taxonomy" id="1122177"/>
    <lineage>
        <taxon>Bacteria</taxon>
        <taxon>Pseudomonadati</taxon>
        <taxon>Bacteroidota</taxon>
        <taxon>Saprospiria</taxon>
        <taxon>Saprospirales</taxon>
        <taxon>Lewinellaceae</taxon>
        <taxon>Flavilitoribacter</taxon>
    </lineage>
</organism>
<keyword evidence="2" id="KW-1003">Cell membrane</keyword>
<evidence type="ECO:0000256" key="2">
    <source>
        <dbReference type="ARBA" id="ARBA00022475"/>
    </source>
</evidence>
<evidence type="ECO:0000259" key="9">
    <source>
        <dbReference type="Pfam" id="PF02698"/>
    </source>
</evidence>
<keyword evidence="6 8" id="KW-0472">Membrane</keyword>
<dbReference type="CDD" id="cd06259">
    <property type="entry name" value="YdcF-like"/>
    <property type="match status" value="1"/>
</dbReference>